<dbReference type="EMBL" id="LAVV01008807">
    <property type="protein sequence ID" value="KNZ51892.1"/>
    <property type="molecule type" value="Genomic_DNA"/>
</dbReference>
<evidence type="ECO:0000313" key="2">
    <source>
        <dbReference type="Proteomes" id="UP000037035"/>
    </source>
</evidence>
<accession>A0A0L6UUI5</accession>
<organism evidence="1 2">
    <name type="scientific">Puccinia sorghi</name>
    <dbReference type="NCBI Taxonomy" id="27349"/>
    <lineage>
        <taxon>Eukaryota</taxon>
        <taxon>Fungi</taxon>
        <taxon>Dikarya</taxon>
        <taxon>Basidiomycota</taxon>
        <taxon>Pucciniomycotina</taxon>
        <taxon>Pucciniomycetes</taxon>
        <taxon>Pucciniales</taxon>
        <taxon>Pucciniaceae</taxon>
        <taxon>Puccinia</taxon>
    </lineage>
</organism>
<proteinExistence type="predicted"/>
<reference evidence="1 2" key="1">
    <citation type="submission" date="2015-08" db="EMBL/GenBank/DDBJ databases">
        <title>Next Generation Sequencing and Analysis of the Genome of Puccinia sorghi L Schw, the Causal Agent of Maize Common Rust.</title>
        <authorList>
            <person name="Rochi L."/>
            <person name="Burguener G."/>
            <person name="Darino M."/>
            <person name="Turjanski A."/>
            <person name="Kreff E."/>
            <person name="Dieguez M.J."/>
            <person name="Sacco F."/>
        </authorList>
    </citation>
    <scope>NUCLEOTIDE SEQUENCE [LARGE SCALE GENOMIC DNA]</scope>
    <source>
        <strain evidence="1 2">RO10H11247</strain>
    </source>
</reference>
<dbReference type="VEuPathDB" id="FungiDB:VP01_3775g6"/>
<dbReference type="AlphaFoldDB" id="A0A0L6UUI5"/>
<gene>
    <name evidence="1" type="ORF">VP01_3775g6</name>
</gene>
<evidence type="ECO:0000313" key="1">
    <source>
        <dbReference type="EMBL" id="KNZ51892.1"/>
    </source>
</evidence>
<dbReference type="Proteomes" id="UP000037035">
    <property type="component" value="Unassembled WGS sequence"/>
</dbReference>
<dbReference type="OrthoDB" id="2515151at2759"/>
<sequence length="106" mass="11226">MAPAPNVLVIMNDGGKEIGGGNHYCTICRVPPPRTLATVSGSSSEDFLNIIYGFSTTRRDHTAPPDDQRITCRLSEEPAGLATQTLATGAVPAEPPPSEVFEICLD</sequence>
<keyword evidence="2" id="KW-1185">Reference proteome</keyword>
<name>A0A0L6UUI5_9BASI</name>
<protein>
    <submittedName>
        <fullName evidence="1">Uncharacterized protein</fullName>
    </submittedName>
</protein>
<comment type="caution">
    <text evidence="1">The sequence shown here is derived from an EMBL/GenBank/DDBJ whole genome shotgun (WGS) entry which is preliminary data.</text>
</comment>